<evidence type="ECO:0000313" key="2">
    <source>
        <dbReference type="EMBL" id="QHU22728.1"/>
    </source>
</evidence>
<dbReference type="NCBIfam" id="TIGR03033">
    <property type="entry name" value="phage_rel_nuc"/>
    <property type="match status" value="1"/>
</dbReference>
<dbReference type="AlphaFoldDB" id="A0A6C0L2L3"/>
<dbReference type="SUPFAM" id="SSF52980">
    <property type="entry name" value="Restriction endonuclease-like"/>
    <property type="match status" value="1"/>
</dbReference>
<dbReference type="InterPro" id="IPR019080">
    <property type="entry name" value="YqaJ_viral_recombinase"/>
</dbReference>
<sequence length="443" mass="52313">MDECFFDLIENLAKKNEEIVLSEEIFQSMIPIIKRFGLDQDEIHRCWLKYKILAHSECKNKDEIDFIIDSIIVHPESPKPVLHAKKQIKWLDSIPQPEQRTKEWYTYRHNVITASSMSKVFEGKTYYNSVLKEKVLPEKKQFSGSSNALQHGVRNEPVAQSIYELITKSKISEYGCIRHPEINHIGASPDGIVTESFANGDLLLGRMLEIKCLYSRRLTGIPLYKYWVQVQIQLEVCELEYCDFFECKFDENLSEEKFFEKLKNGTIGEYHGNIIEYTEISKDSSESSKTKWIYSPINLSYTEYLKWRDTEIAPFLENNSNLWYNKTFYWELIKYSNVTIKRNRKWFKHVKPKIKAFWNDVLERRNKIDNDDTGELEKSMFPKKETNKMNSIKLDICMIDDDYISNKDKTCVIDTYAIGDEENVKEKKIKKQKTVICLIDDEF</sequence>
<feature type="domain" description="YqaJ viral recombinase" evidence="1">
    <location>
        <begin position="103"/>
        <end position="238"/>
    </location>
</feature>
<evidence type="ECO:0000259" key="1">
    <source>
        <dbReference type="Pfam" id="PF09588"/>
    </source>
</evidence>
<dbReference type="PANTHER" id="PTHR46609">
    <property type="entry name" value="EXONUCLEASE, PHAGE-TYPE/RECB, C-TERMINAL DOMAIN-CONTAINING PROTEIN"/>
    <property type="match status" value="1"/>
</dbReference>
<organism evidence="2">
    <name type="scientific">viral metagenome</name>
    <dbReference type="NCBI Taxonomy" id="1070528"/>
    <lineage>
        <taxon>unclassified sequences</taxon>
        <taxon>metagenomes</taxon>
        <taxon>organismal metagenomes</taxon>
    </lineage>
</organism>
<accession>A0A6C0L2L3</accession>
<name>A0A6C0L2L3_9ZZZZ</name>
<dbReference type="EMBL" id="MN741017">
    <property type="protein sequence ID" value="QHU22728.1"/>
    <property type="molecule type" value="Genomic_DNA"/>
</dbReference>
<dbReference type="InterPro" id="IPR011335">
    <property type="entry name" value="Restrct_endonuc-II-like"/>
</dbReference>
<protein>
    <recommendedName>
        <fullName evidence="1">YqaJ viral recombinase domain-containing protein</fullName>
    </recommendedName>
</protein>
<dbReference type="InterPro" id="IPR051703">
    <property type="entry name" value="NF-kappa-B_Signaling_Reg"/>
</dbReference>
<dbReference type="CDD" id="cd22343">
    <property type="entry name" value="PDDEXK_lambda_exonuclease-like"/>
    <property type="match status" value="1"/>
</dbReference>
<proteinExistence type="predicted"/>
<dbReference type="Gene3D" id="3.90.320.10">
    <property type="match status" value="1"/>
</dbReference>
<dbReference type="InterPro" id="IPR017482">
    <property type="entry name" value="Lambda-type_endonuclease"/>
</dbReference>
<dbReference type="Pfam" id="PF09588">
    <property type="entry name" value="YqaJ"/>
    <property type="match status" value="1"/>
</dbReference>
<reference evidence="2" key="1">
    <citation type="journal article" date="2020" name="Nature">
        <title>Giant virus diversity and host interactions through global metagenomics.</title>
        <authorList>
            <person name="Schulz F."/>
            <person name="Roux S."/>
            <person name="Paez-Espino D."/>
            <person name="Jungbluth S."/>
            <person name="Walsh D.A."/>
            <person name="Denef V.J."/>
            <person name="McMahon K.D."/>
            <person name="Konstantinidis K.T."/>
            <person name="Eloe-Fadrosh E.A."/>
            <person name="Kyrpides N.C."/>
            <person name="Woyke T."/>
        </authorList>
    </citation>
    <scope>NUCLEOTIDE SEQUENCE</scope>
    <source>
        <strain evidence="2">GVMAG-S-ERX555907-63</strain>
    </source>
</reference>
<dbReference type="InterPro" id="IPR011604">
    <property type="entry name" value="PDDEXK-like_dom_sf"/>
</dbReference>
<dbReference type="PANTHER" id="PTHR46609:SF6">
    <property type="entry name" value="EXONUCLEASE, PHAGE-TYPE_RECB, C-TERMINAL DOMAIN-CONTAINING PROTEIN-RELATED"/>
    <property type="match status" value="1"/>
</dbReference>